<dbReference type="GO" id="GO:0007165">
    <property type="term" value="P:signal transduction"/>
    <property type="evidence" value="ECO:0007669"/>
    <property type="project" value="UniProtKB-KW"/>
</dbReference>
<keyword evidence="8" id="KW-0675">Receptor</keyword>
<name>A0ABD2XCX3_9HYME</name>
<evidence type="ECO:0000256" key="3">
    <source>
        <dbReference type="ARBA" id="ARBA00022606"/>
    </source>
</evidence>
<dbReference type="PANTHER" id="PTHR21137:SF35">
    <property type="entry name" value="ODORANT RECEPTOR 19A-RELATED"/>
    <property type="match status" value="1"/>
</dbReference>
<dbReference type="PANTHER" id="PTHR21137">
    <property type="entry name" value="ODORANT RECEPTOR"/>
    <property type="match status" value="1"/>
</dbReference>
<evidence type="ECO:0000256" key="8">
    <source>
        <dbReference type="ARBA" id="ARBA00023170"/>
    </source>
</evidence>
<keyword evidence="9" id="KW-0807">Transducer</keyword>
<evidence type="ECO:0000256" key="10">
    <source>
        <dbReference type="SAM" id="Phobius"/>
    </source>
</evidence>
<dbReference type="InterPro" id="IPR004117">
    <property type="entry name" value="7tm6_olfct_rcpt"/>
</dbReference>
<dbReference type="EMBL" id="JBJJXI010000032">
    <property type="protein sequence ID" value="KAL3402963.1"/>
    <property type="molecule type" value="Genomic_DNA"/>
</dbReference>
<dbReference type="GO" id="GO:0005886">
    <property type="term" value="C:plasma membrane"/>
    <property type="evidence" value="ECO:0007669"/>
    <property type="project" value="UniProtKB-SubCell"/>
</dbReference>
<evidence type="ECO:0000256" key="1">
    <source>
        <dbReference type="ARBA" id="ARBA00004651"/>
    </source>
</evidence>
<accession>A0ABD2XCX3</accession>
<comment type="subcellular location">
    <subcellularLocation>
        <location evidence="1">Cell membrane</location>
        <topology evidence="1">Multi-pass membrane protein</topology>
    </subcellularLocation>
</comment>
<dbReference type="GO" id="GO:0007608">
    <property type="term" value="P:sensory perception of smell"/>
    <property type="evidence" value="ECO:0007669"/>
    <property type="project" value="UniProtKB-KW"/>
</dbReference>
<keyword evidence="5" id="KW-0552">Olfaction</keyword>
<sequence length="137" mass="15630">MELFNQIASPLMIVILTLVSMCLVISAFWMVILSKTDVAEAFRMFCAFSLATISLFFICLPSQVVVDTNTYVYNSCYSCNWYDYPTKSRKYFQLFILRLSKTLVVPAGPLAKLNFETYGNIIKTSLSYTTALMTIYL</sequence>
<evidence type="ECO:0000256" key="9">
    <source>
        <dbReference type="ARBA" id="ARBA00023224"/>
    </source>
</evidence>
<dbReference type="AlphaFoldDB" id="A0ABD2XCX3"/>
<keyword evidence="7 10" id="KW-0472">Membrane</keyword>
<gene>
    <name evidence="11" type="ORF">TKK_004118</name>
</gene>
<evidence type="ECO:0000313" key="11">
    <source>
        <dbReference type="EMBL" id="KAL3402963.1"/>
    </source>
</evidence>
<comment type="caution">
    <text evidence="11">The sequence shown here is derived from an EMBL/GenBank/DDBJ whole genome shotgun (WGS) entry which is preliminary data.</text>
</comment>
<proteinExistence type="predicted"/>
<protein>
    <submittedName>
        <fullName evidence="11">Uncharacterized protein</fullName>
    </submittedName>
</protein>
<evidence type="ECO:0000256" key="2">
    <source>
        <dbReference type="ARBA" id="ARBA00022475"/>
    </source>
</evidence>
<evidence type="ECO:0000256" key="5">
    <source>
        <dbReference type="ARBA" id="ARBA00022725"/>
    </source>
</evidence>
<keyword evidence="3" id="KW-0716">Sensory transduction</keyword>
<dbReference type="Pfam" id="PF02949">
    <property type="entry name" value="7tm_6"/>
    <property type="match status" value="1"/>
</dbReference>
<keyword evidence="12" id="KW-1185">Reference proteome</keyword>
<evidence type="ECO:0000256" key="4">
    <source>
        <dbReference type="ARBA" id="ARBA00022692"/>
    </source>
</evidence>
<evidence type="ECO:0000313" key="12">
    <source>
        <dbReference type="Proteomes" id="UP001627154"/>
    </source>
</evidence>
<reference evidence="11 12" key="1">
    <citation type="journal article" date="2024" name="bioRxiv">
        <title>A reference genome for Trichogramma kaykai: A tiny desert-dwelling parasitoid wasp with competing sex-ratio distorters.</title>
        <authorList>
            <person name="Culotta J."/>
            <person name="Lindsey A.R."/>
        </authorList>
    </citation>
    <scope>NUCLEOTIDE SEQUENCE [LARGE SCALE GENOMIC DNA]</scope>
    <source>
        <strain evidence="11 12">KSX58</strain>
    </source>
</reference>
<keyword evidence="6 10" id="KW-1133">Transmembrane helix</keyword>
<organism evidence="11 12">
    <name type="scientific">Trichogramma kaykai</name>
    <dbReference type="NCBI Taxonomy" id="54128"/>
    <lineage>
        <taxon>Eukaryota</taxon>
        <taxon>Metazoa</taxon>
        <taxon>Ecdysozoa</taxon>
        <taxon>Arthropoda</taxon>
        <taxon>Hexapoda</taxon>
        <taxon>Insecta</taxon>
        <taxon>Pterygota</taxon>
        <taxon>Neoptera</taxon>
        <taxon>Endopterygota</taxon>
        <taxon>Hymenoptera</taxon>
        <taxon>Apocrita</taxon>
        <taxon>Proctotrupomorpha</taxon>
        <taxon>Chalcidoidea</taxon>
        <taxon>Trichogrammatidae</taxon>
        <taxon>Trichogramma</taxon>
    </lineage>
</organism>
<keyword evidence="4 10" id="KW-0812">Transmembrane</keyword>
<feature type="transmembrane region" description="Helical" evidence="10">
    <location>
        <begin position="12"/>
        <end position="33"/>
    </location>
</feature>
<dbReference type="Proteomes" id="UP001627154">
    <property type="component" value="Unassembled WGS sequence"/>
</dbReference>
<feature type="transmembrane region" description="Helical" evidence="10">
    <location>
        <begin position="45"/>
        <end position="66"/>
    </location>
</feature>
<evidence type="ECO:0000256" key="6">
    <source>
        <dbReference type="ARBA" id="ARBA00022989"/>
    </source>
</evidence>
<evidence type="ECO:0000256" key="7">
    <source>
        <dbReference type="ARBA" id="ARBA00023136"/>
    </source>
</evidence>
<keyword evidence="2" id="KW-1003">Cell membrane</keyword>